<sequence>MPHIAPAKDLGMARVTRLFQLYLSMSPKSLSTYSERPVL</sequence>
<proteinExistence type="predicted"/>
<protein>
    <submittedName>
        <fullName evidence="1">Uncharacterized protein</fullName>
    </submittedName>
</protein>
<name>A0A0E9Q4A9_ANGAN</name>
<organism evidence="1">
    <name type="scientific">Anguilla anguilla</name>
    <name type="common">European freshwater eel</name>
    <name type="synonym">Muraena anguilla</name>
    <dbReference type="NCBI Taxonomy" id="7936"/>
    <lineage>
        <taxon>Eukaryota</taxon>
        <taxon>Metazoa</taxon>
        <taxon>Chordata</taxon>
        <taxon>Craniata</taxon>
        <taxon>Vertebrata</taxon>
        <taxon>Euteleostomi</taxon>
        <taxon>Actinopterygii</taxon>
        <taxon>Neopterygii</taxon>
        <taxon>Teleostei</taxon>
        <taxon>Anguilliformes</taxon>
        <taxon>Anguillidae</taxon>
        <taxon>Anguilla</taxon>
    </lineage>
</organism>
<reference evidence="1" key="2">
    <citation type="journal article" date="2015" name="Fish Shellfish Immunol.">
        <title>Early steps in the European eel (Anguilla anguilla)-Vibrio vulnificus interaction in the gills: Role of the RtxA13 toxin.</title>
        <authorList>
            <person name="Callol A."/>
            <person name="Pajuelo D."/>
            <person name="Ebbesson L."/>
            <person name="Teles M."/>
            <person name="MacKenzie S."/>
            <person name="Amaro C."/>
        </authorList>
    </citation>
    <scope>NUCLEOTIDE SEQUENCE</scope>
</reference>
<accession>A0A0E9Q4A9</accession>
<dbReference type="AlphaFoldDB" id="A0A0E9Q4A9"/>
<dbReference type="EMBL" id="GBXM01096993">
    <property type="protein sequence ID" value="JAH11584.1"/>
    <property type="molecule type" value="Transcribed_RNA"/>
</dbReference>
<evidence type="ECO:0000313" key="1">
    <source>
        <dbReference type="EMBL" id="JAH11584.1"/>
    </source>
</evidence>
<reference evidence="1" key="1">
    <citation type="submission" date="2014-11" db="EMBL/GenBank/DDBJ databases">
        <authorList>
            <person name="Amaro Gonzalez C."/>
        </authorList>
    </citation>
    <scope>NUCLEOTIDE SEQUENCE</scope>
</reference>